<accession>A0A2J7TLA1</accession>
<dbReference type="OrthoDB" id="8454416at2"/>
<dbReference type="AlphaFoldDB" id="A0A2J7TLA1"/>
<sequence length="81" mass="8656">MKTIFMTALLTALIGGAALAQIAPELSEPRPGQLLDKDYLTSTGEVVPRPGVPQASGPTKLDKSMQRRDNNIDKSICSNCN</sequence>
<reference evidence="3 4" key="1">
    <citation type="submission" date="2017-10" db="EMBL/GenBank/DDBJ databases">
        <title>Genome announcement of Methylocella silvestris TVC from permafrost.</title>
        <authorList>
            <person name="Wang J."/>
            <person name="Geng K."/>
            <person name="Ul-Haque F."/>
            <person name="Crombie A.T."/>
            <person name="Street L.E."/>
            <person name="Wookey P.A."/>
            <person name="Murrell J.C."/>
            <person name="Pratscher J."/>
        </authorList>
    </citation>
    <scope>NUCLEOTIDE SEQUENCE [LARGE SCALE GENOMIC DNA]</scope>
    <source>
        <strain evidence="3 4">TVC</strain>
    </source>
</reference>
<evidence type="ECO:0000256" key="1">
    <source>
        <dbReference type="SAM" id="MobiDB-lite"/>
    </source>
</evidence>
<dbReference type="Proteomes" id="UP000236286">
    <property type="component" value="Unassembled WGS sequence"/>
</dbReference>
<evidence type="ECO:0000313" key="4">
    <source>
        <dbReference type="Proteomes" id="UP000236286"/>
    </source>
</evidence>
<feature type="region of interest" description="Disordered" evidence="1">
    <location>
        <begin position="43"/>
        <end position="81"/>
    </location>
</feature>
<evidence type="ECO:0000313" key="3">
    <source>
        <dbReference type="EMBL" id="PNG27541.1"/>
    </source>
</evidence>
<dbReference type="RefSeq" id="WP_102841848.1">
    <property type="nucleotide sequence ID" value="NZ_PDZR01000001.1"/>
</dbReference>
<name>A0A2J7TLA1_METSI</name>
<evidence type="ECO:0000256" key="2">
    <source>
        <dbReference type="SAM" id="SignalP"/>
    </source>
</evidence>
<organism evidence="3 4">
    <name type="scientific">Methylocella silvestris</name>
    <dbReference type="NCBI Taxonomy" id="199596"/>
    <lineage>
        <taxon>Bacteria</taxon>
        <taxon>Pseudomonadati</taxon>
        <taxon>Pseudomonadota</taxon>
        <taxon>Alphaproteobacteria</taxon>
        <taxon>Hyphomicrobiales</taxon>
        <taxon>Beijerinckiaceae</taxon>
        <taxon>Methylocella</taxon>
    </lineage>
</organism>
<dbReference type="EMBL" id="PDZR01000001">
    <property type="protein sequence ID" value="PNG27541.1"/>
    <property type="molecule type" value="Genomic_DNA"/>
</dbReference>
<gene>
    <name evidence="3" type="ORF">CR492_01015</name>
</gene>
<comment type="caution">
    <text evidence="3">The sequence shown here is derived from an EMBL/GenBank/DDBJ whole genome shotgun (WGS) entry which is preliminary data.</text>
</comment>
<feature type="chain" id="PRO_5014435832" evidence="2">
    <location>
        <begin position="21"/>
        <end position="81"/>
    </location>
</feature>
<proteinExistence type="predicted"/>
<protein>
    <submittedName>
        <fullName evidence="3">Uncharacterized protein</fullName>
    </submittedName>
</protein>
<feature type="signal peptide" evidence="2">
    <location>
        <begin position="1"/>
        <end position="20"/>
    </location>
</feature>
<keyword evidence="2" id="KW-0732">Signal</keyword>
<feature type="compositionally biased region" description="Basic and acidic residues" evidence="1">
    <location>
        <begin position="60"/>
        <end position="72"/>
    </location>
</feature>